<name>A0ACC1RFN0_9HYPO</name>
<organism evidence="1 2">
    <name type="scientific">Fusarium decemcellulare</name>
    <dbReference type="NCBI Taxonomy" id="57161"/>
    <lineage>
        <taxon>Eukaryota</taxon>
        <taxon>Fungi</taxon>
        <taxon>Dikarya</taxon>
        <taxon>Ascomycota</taxon>
        <taxon>Pezizomycotina</taxon>
        <taxon>Sordariomycetes</taxon>
        <taxon>Hypocreomycetidae</taxon>
        <taxon>Hypocreales</taxon>
        <taxon>Nectriaceae</taxon>
        <taxon>Fusarium</taxon>
        <taxon>Fusarium decemcellulare species complex</taxon>
    </lineage>
</organism>
<sequence length="393" mass="44108">MQPNENPQSIPESTGPAFKRRRSHSSQDSHKTKRQNAMVAQPLLTPITLVNSAASQMTTRTFSTPGVFHSSNERVIKSPSSSWDPSPPASQKTLLDCFNDFEMDPYIEDLDDPMNTTVPETLANQDDEKYTFSLEEPDEDALAELLDEASADEYDPQLQHSSPQTNASTGRSNTDDPPLAEEIDWSNVQEHAHHVPKQGSVLHSLDKTISRSKTTKAQLASQRTSASCKPKAPATVGSKSPRPFVEQMLLKPYKTFFELQEMLDAKTQMFSNQPNVIFELFGRVLHSKRENFHKKQYFQFRSLLKERPPYLGGTLLGWEVGSLLDCVAQDFLNPQSSPAKCFCRCKLKREPQAEAGWIIQVIDIRPTTWKEIQGAMDVLGRKDLDEPVGSSRG</sequence>
<gene>
    <name evidence="1" type="ORF">NM208_g14538</name>
</gene>
<dbReference type="Proteomes" id="UP001148629">
    <property type="component" value="Unassembled WGS sequence"/>
</dbReference>
<evidence type="ECO:0000313" key="2">
    <source>
        <dbReference type="Proteomes" id="UP001148629"/>
    </source>
</evidence>
<dbReference type="EMBL" id="JANRMS010003448">
    <property type="protein sequence ID" value="KAJ3518369.1"/>
    <property type="molecule type" value="Genomic_DNA"/>
</dbReference>
<evidence type="ECO:0000313" key="1">
    <source>
        <dbReference type="EMBL" id="KAJ3518369.1"/>
    </source>
</evidence>
<protein>
    <submittedName>
        <fullName evidence="1">Uncharacterized protein</fullName>
    </submittedName>
</protein>
<accession>A0ACC1RFN0</accession>
<proteinExistence type="predicted"/>
<keyword evidence="2" id="KW-1185">Reference proteome</keyword>
<comment type="caution">
    <text evidence="1">The sequence shown here is derived from an EMBL/GenBank/DDBJ whole genome shotgun (WGS) entry which is preliminary data.</text>
</comment>
<reference evidence="1" key="1">
    <citation type="submission" date="2022-08" db="EMBL/GenBank/DDBJ databases">
        <title>Genome Sequence of Fusarium decemcellulare.</title>
        <authorList>
            <person name="Buettner E."/>
        </authorList>
    </citation>
    <scope>NUCLEOTIDE SEQUENCE</scope>
    <source>
        <strain evidence="1">Babe19</strain>
    </source>
</reference>